<organism evidence="1">
    <name type="scientific">Arundo donax</name>
    <name type="common">Giant reed</name>
    <name type="synonym">Donax arundinaceus</name>
    <dbReference type="NCBI Taxonomy" id="35708"/>
    <lineage>
        <taxon>Eukaryota</taxon>
        <taxon>Viridiplantae</taxon>
        <taxon>Streptophyta</taxon>
        <taxon>Embryophyta</taxon>
        <taxon>Tracheophyta</taxon>
        <taxon>Spermatophyta</taxon>
        <taxon>Magnoliopsida</taxon>
        <taxon>Liliopsida</taxon>
        <taxon>Poales</taxon>
        <taxon>Poaceae</taxon>
        <taxon>PACMAD clade</taxon>
        <taxon>Arundinoideae</taxon>
        <taxon>Arundineae</taxon>
        <taxon>Arundo</taxon>
    </lineage>
</organism>
<accession>A0A0A8Y2I3</accession>
<dbReference type="AlphaFoldDB" id="A0A0A8Y2I3"/>
<reference evidence="1" key="1">
    <citation type="submission" date="2014-09" db="EMBL/GenBank/DDBJ databases">
        <authorList>
            <person name="Magalhaes I.L.F."/>
            <person name="Oliveira U."/>
            <person name="Santos F.R."/>
            <person name="Vidigal T.H.D.A."/>
            <person name="Brescovit A.D."/>
            <person name="Santos A.J."/>
        </authorList>
    </citation>
    <scope>NUCLEOTIDE SEQUENCE</scope>
    <source>
        <tissue evidence="1">Shoot tissue taken approximately 20 cm above the soil surface</tissue>
    </source>
</reference>
<protein>
    <submittedName>
        <fullName evidence="1">Uncharacterized protein</fullName>
    </submittedName>
</protein>
<evidence type="ECO:0000313" key="1">
    <source>
        <dbReference type="EMBL" id="JAD17962.1"/>
    </source>
</evidence>
<reference evidence="1" key="2">
    <citation type="journal article" date="2015" name="Data Brief">
        <title>Shoot transcriptome of the giant reed, Arundo donax.</title>
        <authorList>
            <person name="Barrero R.A."/>
            <person name="Guerrero F.D."/>
            <person name="Moolhuijzen P."/>
            <person name="Goolsby J.A."/>
            <person name="Tidwell J."/>
            <person name="Bellgard S.E."/>
            <person name="Bellgard M.I."/>
        </authorList>
    </citation>
    <scope>NUCLEOTIDE SEQUENCE</scope>
    <source>
        <tissue evidence="1">Shoot tissue taken approximately 20 cm above the soil surface</tissue>
    </source>
</reference>
<sequence>MFYVIVVICKNMICLSWSCLWFHI</sequence>
<proteinExistence type="predicted"/>
<dbReference type="EMBL" id="GBRH01279933">
    <property type="protein sequence ID" value="JAD17962.1"/>
    <property type="molecule type" value="Transcribed_RNA"/>
</dbReference>
<name>A0A0A8Y2I3_ARUDO</name>